<dbReference type="GO" id="GO:0016779">
    <property type="term" value="F:nucleotidyltransferase activity"/>
    <property type="evidence" value="ECO:0007669"/>
    <property type="project" value="UniProtKB-ARBA"/>
</dbReference>
<protein>
    <recommendedName>
        <fullName evidence="1">MobA-like NTP transferase domain-containing protein</fullName>
    </recommendedName>
</protein>
<dbReference type="Proteomes" id="UP001238179">
    <property type="component" value="Chromosome"/>
</dbReference>
<gene>
    <name evidence="2" type="ORF">METEAL_22310</name>
</gene>
<dbReference type="AlphaFoldDB" id="A0AA48KA87"/>
<dbReference type="InterPro" id="IPR029044">
    <property type="entry name" value="Nucleotide-diphossugar_trans"/>
</dbReference>
<reference evidence="3" key="1">
    <citation type="journal article" date="2023" name="Int. J. Syst. Evol. Microbiol.">
        <title>Mesoterricola silvestris gen. nov., sp. nov., Mesoterricola sediminis sp. nov., Geothrix oryzae sp. nov., Geothrix edaphica sp. nov., Geothrix rubra sp. nov., and Geothrix limicola sp. nov., six novel members of Acidobacteriota isolated from soils.</title>
        <authorList>
            <person name="Itoh H."/>
            <person name="Sugisawa Y."/>
            <person name="Mise K."/>
            <person name="Xu Z."/>
            <person name="Kuniyasu M."/>
            <person name="Ushijima N."/>
            <person name="Kawano K."/>
            <person name="Kobayashi E."/>
            <person name="Shiratori Y."/>
            <person name="Masuda Y."/>
            <person name="Senoo K."/>
        </authorList>
    </citation>
    <scope>NUCLEOTIDE SEQUENCE [LARGE SCALE GENOMIC DNA]</scope>
    <source>
        <strain evidence="3">W79</strain>
    </source>
</reference>
<evidence type="ECO:0000259" key="1">
    <source>
        <dbReference type="Pfam" id="PF12804"/>
    </source>
</evidence>
<organism evidence="2 3">
    <name type="scientific">Mesoterricola silvestris</name>
    <dbReference type="NCBI Taxonomy" id="2927979"/>
    <lineage>
        <taxon>Bacteria</taxon>
        <taxon>Pseudomonadati</taxon>
        <taxon>Acidobacteriota</taxon>
        <taxon>Holophagae</taxon>
        <taxon>Holophagales</taxon>
        <taxon>Holophagaceae</taxon>
        <taxon>Mesoterricola</taxon>
    </lineage>
</organism>
<dbReference type="RefSeq" id="WP_316411700.1">
    <property type="nucleotide sequence ID" value="NZ_AP027080.1"/>
</dbReference>
<dbReference type="EMBL" id="AP027080">
    <property type="protein sequence ID" value="BDU73057.1"/>
    <property type="molecule type" value="Genomic_DNA"/>
</dbReference>
<dbReference type="Pfam" id="PF12804">
    <property type="entry name" value="NTP_transf_3"/>
    <property type="match status" value="1"/>
</dbReference>
<dbReference type="Gene3D" id="3.90.550.10">
    <property type="entry name" value="Spore Coat Polysaccharide Biosynthesis Protein SpsA, Chain A"/>
    <property type="match status" value="1"/>
</dbReference>
<proteinExistence type="predicted"/>
<accession>A0AA48KA87</accession>
<feature type="domain" description="MobA-like NTP transferase" evidence="1">
    <location>
        <begin position="6"/>
        <end position="158"/>
    </location>
</feature>
<dbReference type="KEGG" id="msil:METEAL_22310"/>
<evidence type="ECO:0000313" key="2">
    <source>
        <dbReference type="EMBL" id="BDU73057.1"/>
    </source>
</evidence>
<dbReference type="SUPFAM" id="SSF53448">
    <property type="entry name" value="Nucleotide-diphospho-sugar transferases"/>
    <property type="match status" value="1"/>
</dbReference>
<evidence type="ECO:0000313" key="3">
    <source>
        <dbReference type="Proteomes" id="UP001238179"/>
    </source>
</evidence>
<name>A0AA48KA87_9BACT</name>
<keyword evidence="3" id="KW-1185">Reference proteome</keyword>
<dbReference type="InterPro" id="IPR025877">
    <property type="entry name" value="MobA-like_NTP_Trfase"/>
</dbReference>
<sequence length="193" mass="20744">MKAGLLLLTGGQGRRFGGPKHAQPHPRGGTWGGHLVAVFQAVFPDGPLQILGEPLPDRPDLTPLADPGQGPAAALVRWASQATETPDHWWVVACDQVRWTPEALAAWHARVLEADPGAGHWVMAQVGDYTQYLGSFLPSSRVGDLAAQKPGSLRDLARALPTRRVEWPNPCWEDVDTPGALEAWLGQGPPPLT</sequence>